<dbReference type="PANTHER" id="PTHR43975">
    <property type="entry name" value="ZGC:101858"/>
    <property type="match status" value="1"/>
</dbReference>
<dbReference type="Pfam" id="PF00106">
    <property type="entry name" value="adh_short"/>
    <property type="match status" value="1"/>
</dbReference>
<comment type="similarity">
    <text evidence="1">Belongs to the short-chain dehydrogenases/reductases (SDR) family.</text>
</comment>
<accession>A0A0B6SA81</accession>
<dbReference type="CDD" id="cd08932">
    <property type="entry name" value="HetN_like_SDR_c"/>
    <property type="match status" value="1"/>
</dbReference>
<dbReference type="PRINTS" id="PR00081">
    <property type="entry name" value="GDHRDH"/>
</dbReference>
<reference evidence="3" key="1">
    <citation type="submission" date="2011-03" db="EMBL/GenBank/DDBJ databases">
        <authorList>
            <person name="Voget S."/>
            <person name="Streit W.R."/>
            <person name="Jaeger K.E."/>
            <person name="Daniel R."/>
        </authorList>
    </citation>
    <scope>NUCLEOTIDE SEQUENCE [LARGE SCALE GENOMIC DNA]</scope>
    <source>
        <strain evidence="3">PG1</strain>
    </source>
</reference>
<dbReference type="EMBL" id="CP002581">
    <property type="protein sequence ID" value="AJK50185.1"/>
    <property type="molecule type" value="Genomic_DNA"/>
</dbReference>
<dbReference type="InterPro" id="IPR036291">
    <property type="entry name" value="NAD(P)-bd_dom_sf"/>
</dbReference>
<dbReference type="InterPro" id="IPR002347">
    <property type="entry name" value="SDR_fam"/>
</dbReference>
<name>A0A0B6SA81_BURPL</name>
<evidence type="ECO:0000313" key="2">
    <source>
        <dbReference type="EMBL" id="AJK50185.1"/>
    </source>
</evidence>
<dbReference type="RefSeq" id="WP_042628489.1">
    <property type="nucleotide sequence ID" value="NZ_CP002581.1"/>
</dbReference>
<dbReference type="KEGG" id="bgp:BGL_2c21210"/>
<protein>
    <submittedName>
        <fullName evidence="2">Short-chain dehydrogenase/reductase SDR</fullName>
    </submittedName>
</protein>
<keyword evidence="3" id="KW-1185">Reference proteome</keyword>
<dbReference type="PRINTS" id="PR00080">
    <property type="entry name" value="SDRFAMILY"/>
</dbReference>
<dbReference type="PANTHER" id="PTHR43975:SF2">
    <property type="entry name" value="EG:BACR7A4.14 PROTEIN-RELATED"/>
    <property type="match status" value="1"/>
</dbReference>
<reference evidence="2 3" key="2">
    <citation type="journal article" date="2016" name="Appl. Microbiol. Biotechnol.">
        <title>Mutations improving production and secretion of extracellular lipase by Burkholderia glumae PG1.</title>
        <authorList>
            <person name="Knapp A."/>
            <person name="Voget S."/>
            <person name="Gao R."/>
            <person name="Zaburannyi N."/>
            <person name="Krysciak D."/>
            <person name="Breuer M."/>
            <person name="Hauer B."/>
            <person name="Streit W.R."/>
            <person name="Muller R."/>
            <person name="Daniel R."/>
            <person name="Jaeger K.E."/>
        </authorList>
    </citation>
    <scope>NUCLEOTIDE SEQUENCE [LARGE SCALE GENOMIC DNA]</scope>
    <source>
        <strain evidence="2 3">PG1</strain>
    </source>
</reference>
<evidence type="ECO:0000313" key="3">
    <source>
        <dbReference type="Proteomes" id="UP000031838"/>
    </source>
</evidence>
<dbReference type="Proteomes" id="UP000031838">
    <property type="component" value="Chromosome 2"/>
</dbReference>
<sequence length="242" mass="25824">MTDKVAMISGANRGIGLAIAHELRRRGYRLSLGVRDPGGLGDTFADTFADAGGGAPAPEVLATRYEARDPEAARAWVAETLARFGRIDVLVSNAGICRHITFDDGTDALLEETLDINVKAPFRLVQAALPHLRRAGGARFVQIASLSGKRVRNANVGYQMSKHAAVALTHAVRRAGWDEGLRAVAVCPGFVNTEMAAGIADLPAEAMTQPDDIARLVANTIEMPDSASIAELLVNCRHEDLF</sequence>
<gene>
    <name evidence="2" type="ORF">BGL_2c21210</name>
</gene>
<dbReference type="HOGENOM" id="CLU_010194_2_10_4"/>
<dbReference type="SUPFAM" id="SSF51735">
    <property type="entry name" value="NAD(P)-binding Rossmann-fold domains"/>
    <property type="match status" value="1"/>
</dbReference>
<dbReference type="Gene3D" id="3.40.50.720">
    <property type="entry name" value="NAD(P)-binding Rossmann-like Domain"/>
    <property type="match status" value="1"/>
</dbReference>
<organism evidence="2 3">
    <name type="scientific">Burkholderia plantarii</name>
    <dbReference type="NCBI Taxonomy" id="41899"/>
    <lineage>
        <taxon>Bacteria</taxon>
        <taxon>Pseudomonadati</taxon>
        <taxon>Pseudomonadota</taxon>
        <taxon>Betaproteobacteria</taxon>
        <taxon>Burkholderiales</taxon>
        <taxon>Burkholderiaceae</taxon>
        <taxon>Burkholderia</taxon>
    </lineage>
</organism>
<evidence type="ECO:0000256" key="1">
    <source>
        <dbReference type="RuleBase" id="RU000363"/>
    </source>
</evidence>
<dbReference type="AlphaFoldDB" id="A0A0B6SA81"/>
<proteinExistence type="inferred from homology"/>